<organism evidence="1">
    <name type="scientific">Tanacetum cinerariifolium</name>
    <name type="common">Dalmatian daisy</name>
    <name type="synonym">Chrysanthemum cinerariifolium</name>
    <dbReference type="NCBI Taxonomy" id="118510"/>
    <lineage>
        <taxon>Eukaryota</taxon>
        <taxon>Viridiplantae</taxon>
        <taxon>Streptophyta</taxon>
        <taxon>Embryophyta</taxon>
        <taxon>Tracheophyta</taxon>
        <taxon>Spermatophyta</taxon>
        <taxon>Magnoliopsida</taxon>
        <taxon>eudicotyledons</taxon>
        <taxon>Gunneridae</taxon>
        <taxon>Pentapetalae</taxon>
        <taxon>asterids</taxon>
        <taxon>campanulids</taxon>
        <taxon>Asterales</taxon>
        <taxon>Asteraceae</taxon>
        <taxon>Asteroideae</taxon>
        <taxon>Anthemideae</taxon>
        <taxon>Anthemidinae</taxon>
        <taxon>Tanacetum</taxon>
    </lineage>
</organism>
<accession>A0A699TWQ3</accession>
<evidence type="ECO:0000313" key="1">
    <source>
        <dbReference type="EMBL" id="GFD14253.1"/>
    </source>
</evidence>
<dbReference type="AlphaFoldDB" id="A0A699TWQ3"/>
<name>A0A699TWQ3_TANCI</name>
<dbReference type="EMBL" id="BKCJ011278190">
    <property type="protein sequence ID" value="GFD14253.1"/>
    <property type="molecule type" value="Genomic_DNA"/>
</dbReference>
<reference evidence="1" key="1">
    <citation type="journal article" date="2019" name="Sci. Rep.">
        <title>Draft genome of Tanacetum cinerariifolium, the natural source of mosquito coil.</title>
        <authorList>
            <person name="Yamashiro T."/>
            <person name="Shiraishi A."/>
            <person name="Satake H."/>
            <person name="Nakayama K."/>
        </authorList>
    </citation>
    <scope>NUCLEOTIDE SEQUENCE</scope>
</reference>
<feature type="non-terminal residue" evidence="1">
    <location>
        <position position="79"/>
    </location>
</feature>
<sequence length="79" mass="9468">MIEEPVKPKEKDQSRLDEEVVKKLQAKFDEEERLERKKAEKEKRTNIALVEKWDDIHAKIDADHLLDERLQAQEQEELS</sequence>
<protein>
    <submittedName>
        <fullName evidence="1">Uncharacterized protein</fullName>
    </submittedName>
</protein>
<comment type="caution">
    <text evidence="1">The sequence shown here is derived from an EMBL/GenBank/DDBJ whole genome shotgun (WGS) entry which is preliminary data.</text>
</comment>
<proteinExistence type="predicted"/>
<gene>
    <name evidence="1" type="ORF">Tci_886222</name>
</gene>